<sequence>MADAWVGTSGWSYKTWRGRFYPRGLAQRNWLGHYAGHLRSVEVNATFYRPPSEQMIQHWAEATPGHGFRFSLKAWRAITHMKRLRDCADHLAAFFAATRALGHRRGPVLFQLPPNFAKDLKRLDTFLARLPANQHCAMEFRDPSWHDEKVFACLEKHGVAFVPFEIGPLSAPRIVTAPFVYVRLHGREAAYRGLYDEDALRDWAEWLHGERAKGRDIHIYFDNTDTDDDAVRNALRMQALLDGMADSAS</sequence>
<dbReference type="InterPro" id="IPR036520">
    <property type="entry name" value="UPF0759_sf"/>
</dbReference>
<accession>A0A7S8C640</accession>
<dbReference type="PANTHER" id="PTHR30348:SF4">
    <property type="entry name" value="DUF72 DOMAIN-CONTAINING PROTEIN"/>
    <property type="match status" value="1"/>
</dbReference>
<dbReference type="Proteomes" id="UP000593594">
    <property type="component" value="Chromosome"/>
</dbReference>
<evidence type="ECO:0000313" key="2">
    <source>
        <dbReference type="Proteomes" id="UP000593594"/>
    </source>
</evidence>
<organism evidence="1 2">
    <name type="scientific">Kaustia mangrovi</name>
    <dbReference type="NCBI Taxonomy" id="2593653"/>
    <lineage>
        <taxon>Bacteria</taxon>
        <taxon>Pseudomonadati</taxon>
        <taxon>Pseudomonadota</taxon>
        <taxon>Alphaproteobacteria</taxon>
        <taxon>Hyphomicrobiales</taxon>
        <taxon>Parvibaculaceae</taxon>
        <taxon>Kaustia</taxon>
    </lineage>
</organism>
<gene>
    <name evidence="1" type="ORF">HW532_15920</name>
</gene>
<name>A0A7S8C640_9HYPH</name>
<dbReference type="AlphaFoldDB" id="A0A7S8C640"/>
<keyword evidence="2" id="KW-1185">Reference proteome</keyword>
<dbReference type="Pfam" id="PF01904">
    <property type="entry name" value="DUF72"/>
    <property type="match status" value="1"/>
</dbReference>
<dbReference type="EMBL" id="CP058214">
    <property type="protein sequence ID" value="QPC44047.1"/>
    <property type="molecule type" value="Genomic_DNA"/>
</dbReference>
<dbReference type="InterPro" id="IPR002763">
    <property type="entry name" value="DUF72"/>
</dbReference>
<dbReference type="SUPFAM" id="SSF117396">
    <property type="entry name" value="TM1631-like"/>
    <property type="match status" value="1"/>
</dbReference>
<evidence type="ECO:0000313" key="1">
    <source>
        <dbReference type="EMBL" id="QPC44047.1"/>
    </source>
</evidence>
<reference evidence="1 2" key="1">
    <citation type="submission" date="2020-06" db="EMBL/GenBank/DDBJ databases">
        <title>Genome sequence of 2 isolates from Red Sea Mangroves.</title>
        <authorList>
            <person name="Sefrji F."/>
            <person name="Michoud G."/>
            <person name="Merlino G."/>
            <person name="Daffonchio D."/>
        </authorList>
    </citation>
    <scope>NUCLEOTIDE SEQUENCE [LARGE SCALE GENOMIC DNA]</scope>
    <source>
        <strain evidence="1 2">R1DC25</strain>
    </source>
</reference>
<dbReference type="RefSeq" id="WP_213161412.1">
    <property type="nucleotide sequence ID" value="NZ_CP058214.1"/>
</dbReference>
<protein>
    <submittedName>
        <fullName evidence="1">DUF72 domain-containing protein</fullName>
    </submittedName>
</protein>
<proteinExistence type="predicted"/>
<dbReference type="Gene3D" id="3.20.20.410">
    <property type="entry name" value="Protein of unknown function UPF0759"/>
    <property type="match status" value="1"/>
</dbReference>
<dbReference type="PANTHER" id="PTHR30348">
    <property type="entry name" value="UNCHARACTERIZED PROTEIN YECE"/>
    <property type="match status" value="1"/>
</dbReference>
<dbReference type="KEGG" id="kmn:HW532_15920"/>